<reference evidence="2 3" key="1">
    <citation type="journal article" date="2018" name="Front. Microbiol.">
        <title>Genome-Wide Analysis of Corynespora cassiicola Leaf Fall Disease Putative Effectors.</title>
        <authorList>
            <person name="Lopez D."/>
            <person name="Ribeiro S."/>
            <person name="Label P."/>
            <person name="Fumanal B."/>
            <person name="Venisse J.S."/>
            <person name="Kohler A."/>
            <person name="de Oliveira R.R."/>
            <person name="Labutti K."/>
            <person name="Lipzen A."/>
            <person name="Lail K."/>
            <person name="Bauer D."/>
            <person name="Ohm R.A."/>
            <person name="Barry K.W."/>
            <person name="Spatafora J."/>
            <person name="Grigoriev I.V."/>
            <person name="Martin F.M."/>
            <person name="Pujade-Renaud V."/>
        </authorList>
    </citation>
    <scope>NUCLEOTIDE SEQUENCE [LARGE SCALE GENOMIC DNA]</scope>
    <source>
        <strain evidence="2 3">Philippines</strain>
    </source>
</reference>
<sequence>MQRPRFRSARRRFLRSNTNSEDSGLKHVLPIPIANAPRFIQQNYEFVIEWADLEHSVDKSKITIKPKKIPGRSEALIETAPAKSGDGERADGIRIGELERRNTDVSGRVLEWKDRTSKGGWLWEMRKHMFFCRTFKRWRKEKNKGPILNQEKEEVEQHIKIWRDEGTTHLLLNIANLVCSLEKVVDVRSAQVRCEHRPEGGFTVKAVLEDFGEAPYEKEYESLSTHIDALLAFRDALFEDGVIKNVRSPRKRERSDV</sequence>
<proteinExistence type="predicted"/>
<gene>
    <name evidence="2" type="ORF">BS50DRAFT_642549</name>
</gene>
<evidence type="ECO:0000313" key="2">
    <source>
        <dbReference type="EMBL" id="PSN74297.1"/>
    </source>
</evidence>
<feature type="region of interest" description="Disordered" evidence="1">
    <location>
        <begin position="1"/>
        <end position="22"/>
    </location>
</feature>
<protein>
    <submittedName>
        <fullName evidence="2">Uncharacterized protein</fullName>
    </submittedName>
</protein>
<evidence type="ECO:0000256" key="1">
    <source>
        <dbReference type="SAM" id="MobiDB-lite"/>
    </source>
</evidence>
<dbReference type="AlphaFoldDB" id="A0A2T2P9I1"/>
<dbReference type="Proteomes" id="UP000240883">
    <property type="component" value="Unassembled WGS sequence"/>
</dbReference>
<feature type="compositionally biased region" description="Basic residues" evidence="1">
    <location>
        <begin position="1"/>
        <end position="14"/>
    </location>
</feature>
<accession>A0A2T2P9I1</accession>
<evidence type="ECO:0000313" key="3">
    <source>
        <dbReference type="Proteomes" id="UP000240883"/>
    </source>
</evidence>
<organism evidence="2 3">
    <name type="scientific">Corynespora cassiicola Philippines</name>
    <dbReference type="NCBI Taxonomy" id="1448308"/>
    <lineage>
        <taxon>Eukaryota</taxon>
        <taxon>Fungi</taxon>
        <taxon>Dikarya</taxon>
        <taxon>Ascomycota</taxon>
        <taxon>Pezizomycotina</taxon>
        <taxon>Dothideomycetes</taxon>
        <taxon>Pleosporomycetidae</taxon>
        <taxon>Pleosporales</taxon>
        <taxon>Corynesporascaceae</taxon>
        <taxon>Corynespora</taxon>
    </lineage>
</organism>
<keyword evidence="3" id="KW-1185">Reference proteome</keyword>
<dbReference type="EMBL" id="KZ678128">
    <property type="protein sequence ID" value="PSN74297.1"/>
    <property type="molecule type" value="Genomic_DNA"/>
</dbReference>
<name>A0A2T2P9I1_CORCC</name>